<feature type="compositionally biased region" description="Basic and acidic residues" evidence="1">
    <location>
        <begin position="1"/>
        <end position="14"/>
    </location>
</feature>
<feature type="compositionally biased region" description="Basic and acidic residues" evidence="1">
    <location>
        <begin position="101"/>
        <end position="130"/>
    </location>
</feature>
<dbReference type="InterPro" id="IPR050656">
    <property type="entry name" value="PINX1"/>
</dbReference>
<dbReference type="SMART" id="SM00443">
    <property type="entry name" value="G_patch"/>
    <property type="match status" value="1"/>
</dbReference>
<dbReference type="GO" id="GO:0003676">
    <property type="term" value="F:nucleic acid binding"/>
    <property type="evidence" value="ECO:0007669"/>
    <property type="project" value="InterPro"/>
</dbReference>
<feature type="region of interest" description="Disordered" evidence="1">
    <location>
        <begin position="95"/>
        <end position="202"/>
    </location>
</feature>
<evidence type="ECO:0000256" key="1">
    <source>
        <dbReference type="SAM" id="MobiDB-lite"/>
    </source>
</evidence>
<feature type="compositionally biased region" description="Basic and acidic residues" evidence="1">
    <location>
        <begin position="363"/>
        <end position="389"/>
    </location>
</feature>
<dbReference type="Proteomes" id="UP000714275">
    <property type="component" value="Unassembled WGS sequence"/>
</dbReference>
<name>A0A9P7A4F1_9AGAM</name>
<reference evidence="3" key="1">
    <citation type="journal article" date="2020" name="New Phytol.">
        <title>Comparative genomics reveals dynamic genome evolution in host specialist ectomycorrhizal fungi.</title>
        <authorList>
            <person name="Lofgren L.A."/>
            <person name="Nguyen N.H."/>
            <person name="Vilgalys R."/>
            <person name="Ruytinx J."/>
            <person name="Liao H.L."/>
            <person name="Branco S."/>
            <person name="Kuo A."/>
            <person name="LaButti K."/>
            <person name="Lipzen A."/>
            <person name="Andreopoulos W."/>
            <person name="Pangilinan J."/>
            <person name="Riley R."/>
            <person name="Hundley H."/>
            <person name="Na H."/>
            <person name="Barry K."/>
            <person name="Grigoriev I.V."/>
            <person name="Stajich J.E."/>
            <person name="Kennedy P.G."/>
        </authorList>
    </citation>
    <scope>NUCLEOTIDE SEQUENCE</scope>
    <source>
        <strain evidence="3">DOB743</strain>
    </source>
</reference>
<dbReference type="InterPro" id="IPR000467">
    <property type="entry name" value="G_patch_dom"/>
</dbReference>
<organism evidence="3 4">
    <name type="scientific">Suillus placidus</name>
    <dbReference type="NCBI Taxonomy" id="48579"/>
    <lineage>
        <taxon>Eukaryota</taxon>
        <taxon>Fungi</taxon>
        <taxon>Dikarya</taxon>
        <taxon>Basidiomycota</taxon>
        <taxon>Agaricomycotina</taxon>
        <taxon>Agaricomycetes</taxon>
        <taxon>Agaricomycetidae</taxon>
        <taxon>Boletales</taxon>
        <taxon>Suillineae</taxon>
        <taxon>Suillaceae</taxon>
        <taxon>Suillus</taxon>
    </lineage>
</organism>
<evidence type="ECO:0000313" key="4">
    <source>
        <dbReference type="Proteomes" id="UP000714275"/>
    </source>
</evidence>
<feature type="compositionally biased region" description="Gly residues" evidence="1">
    <location>
        <begin position="309"/>
        <end position="319"/>
    </location>
</feature>
<gene>
    <name evidence="3" type="ORF">EV702DRAFT_1265708</name>
</gene>
<dbReference type="EMBL" id="JABBWD010000004">
    <property type="protein sequence ID" value="KAG1782046.1"/>
    <property type="molecule type" value="Genomic_DNA"/>
</dbReference>
<feature type="region of interest" description="Disordered" evidence="1">
    <location>
        <begin position="347"/>
        <end position="487"/>
    </location>
</feature>
<feature type="compositionally biased region" description="Low complexity" evidence="1">
    <location>
        <begin position="226"/>
        <end position="241"/>
    </location>
</feature>
<sequence length="487" mass="52575">MGLAGRKEKQRIPNDPRNLSWADDAARFGQSYMSKLGWDPSKGLGASGDGMKSHLKVSQKLDMLGIGAAHQKDPHGIAWKQNKEFEALLQRLNAQDGQDSASKHVLGEFVRPEHPATNVHSEEYKDQSSKKEKKSKRKEGEHAEDGKDKKKRKKDKRQDDDVEDSAAADSSKPASPHIDPSPDTVSSILQTRPKGRPMAHRARIQAAKRLANKSAAAISEILGVAPTPSSVSSITPSGSLTPITPADSDLSLEKLTTSTKSVADYFKEKLGAKSGSNTPAANDDGSTSRGGIGSSTPSLDDVDQPRIGLGAGRSFGEGGSSNVLAQFFNTSSSSHATVVQMASSAIQAIIQPPEPTTRSSTDNSRDEEMTEKQRCKAQRKEGRKRRDADVVDVPAGTGVETPDNDAKAEKKKRKKELKAKAKGAEQPDLPPSAVVEESEEGLESERKRRKDDKKKKKAKSDTQATAEEGESRSKKSKKRTEPVNDDS</sequence>
<feature type="compositionally biased region" description="Basic and acidic residues" evidence="1">
    <location>
        <begin position="138"/>
        <end position="148"/>
    </location>
</feature>
<evidence type="ECO:0000259" key="2">
    <source>
        <dbReference type="PROSITE" id="PS50174"/>
    </source>
</evidence>
<dbReference type="AlphaFoldDB" id="A0A9P7A4F1"/>
<feature type="compositionally biased region" description="Basic residues" evidence="1">
    <location>
        <begin position="447"/>
        <end position="458"/>
    </location>
</feature>
<keyword evidence="4" id="KW-1185">Reference proteome</keyword>
<dbReference type="PANTHER" id="PTHR23149">
    <property type="entry name" value="G PATCH DOMAIN CONTAINING PROTEIN"/>
    <property type="match status" value="1"/>
</dbReference>
<dbReference type="PROSITE" id="PS50174">
    <property type="entry name" value="G_PATCH"/>
    <property type="match status" value="1"/>
</dbReference>
<proteinExistence type="predicted"/>
<protein>
    <recommendedName>
        <fullName evidence="2">G-patch domain-containing protein</fullName>
    </recommendedName>
</protein>
<feature type="compositionally biased region" description="Low complexity" evidence="1">
    <location>
        <begin position="167"/>
        <end position="176"/>
    </location>
</feature>
<feature type="compositionally biased region" description="Basic residues" evidence="1">
    <location>
        <begin position="193"/>
        <end position="202"/>
    </location>
</feature>
<comment type="caution">
    <text evidence="3">The sequence shown here is derived from an EMBL/GenBank/DDBJ whole genome shotgun (WGS) entry which is preliminary data.</text>
</comment>
<accession>A0A9P7A4F1</accession>
<dbReference type="OrthoDB" id="29523at2759"/>
<feature type="region of interest" description="Disordered" evidence="1">
    <location>
        <begin position="222"/>
        <end position="249"/>
    </location>
</feature>
<feature type="domain" description="G-patch" evidence="2">
    <location>
        <begin position="25"/>
        <end position="71"/>
    </location>
</feature>
<feature type="region of interest" description="Disordered" evidence="1">
    <location>
        <begin position="269"/>
        <end position="322"/>
    </location>
</feature>
<feature type="region of interest" description="Disordered" evidence="1">
    <location>
        <begin position="1"/>
        <end position="21"/>
    </location>
</feature>
<dbReference type="Pfam" id="PF01585">
    <property type="entry name" value="G-patch"/>
    <property type="match status" value="1"/>
</dbReference>
<evidence type="ECO:0000313" key="3">
    <source>
        <dbReference type="EMBL" id="KAG1782046.1"/>
    </source>
</evidence>